<dbReference type="Pfam" id="PF13508">
    <property type="entry name" value="Acetyltransf_7"/>
    <property type="match status" value="1"/>
</dbReference>
<dbReference type="PANTHER" id="PTHR13947">
    <property type="entry name" value="GNAT FAMILY N-ACETYLTRANSFERASE"/>
    <property type="match status" value="1"/>
</dbReference>
<proteinExistence type="predicted"/>
<feature type="non-terminal residue" evidence="4">
    <location>
        <position position="227"/>
    </location>
</feature>
<accession>A0A6A6GMU1</accession>
<evidence type="ECO:0000259" key="3">
    <source>
        <dbReference type="PROSITE" id="PS51186"/>
    </source>
</evidence>
<dbReference type="EMBL" id="ML992502">
    <property type="protein sequence ID" value="KAF2226938.1"/>
    <property type="molecule type" value="Genomic_DNA"/>
</dbReference>
<feature type="region of interest" description="Disordered" evidence="2">
    <location>
        <begin position="78"/>
        <end position="115"/>
    </location>
</feature>
<dbReference type="Gene3D" id="3.40.630.30">
    <property type="match status" value="1"/>
</dbReference>
<feature type="compositionally biased region" description="Basic and acidic residues" evidence="2">
    <location>
        <begin position="94"/>
        <end position="115"/>
    </location>
</feature>
<evidence type="ECO:0000313" key="4">
    <source>
        <dbReference type="EMBL" id="KAF2226938.1"/>
    </source>
</evidence>
<dbReference type="PROSITE" id="PS51186">
    <property type="entry name" value="GNAT"/>
    <property type="match status" value="1"/>
</dbReference>
<dbReference type="InterPro" id="IPR050769">
    <property type="entry name" value="NAT_camello-type"/>
</dbReference>
<gene>
    <name evidence="4" type="ORF">BDZ85DRAFT_167876</name>
</gene>
<dbReference type="SUPFAM" id="SSF55729">
    <property type="entry name" value="Acyl-CoA N-acyltransferases (Nat)"/>
    <property type="match status" value="1"/>
</dbReference>
<protein>
    <recommendedName>
        <fullName evidence="3">N-acetyltransferase domain-containing protein</fullName>
    </recommendedName>
</protein>
<keyword evidence="1" id="KW-0808">Transferase</keyword>
<evidence type="ECO:0000256" key="1">
    <source>
        <dbReference type="ARBA" id="ARBA00022679"/>
    </source>
</evidence>
<evidence type="ECO:0000313" key="5">
    <source>
        <dbReference type="Proteomes" id="UP000799538"/>
    </source>
</evidence>
<dbReference type="OrthoDB" id="410198at2759"/>
<dbReference type="CDD" id="cd04301">
    <property type="entry name" value="NAT_SF"/>
    <property type="match status" value="1"/>
</dbReference>
<sequence>PAHSLLPTHPLDTPLLGQFLSASKLQLTINRFIFKSWPNSEKQLAHYTAQIESAHGDSQISSFKVVHDKSGEVVGHLVLTREGARAGGGGDDDEGKREEGEGKEGKEGDEKQGRPEVPEYLVPEAFFAVLDAAQEIEKEVQGRERLTLTWMYVRSESRRQGIGSGLVAFALETARKDGLPLVTAAEPQAYEFMKKQGFKDTKHVDFDLAKWALPNCGYGAFRLSGLI</sequence>
<reference evidence="5" key="1">
    <citation type="journal article" date="2020" name="Stud. Mycol.">
        <title>101 Dothideomycetes genomes: A test case for predicting lifestyles and emergence of pathogens.</title>
        <authorList>
            <person name="Haridas S."/>
            <person name="Albert R."/>
            <person name="Binder M."/>
            <person name="Bloem J."/>
            <person name="LaButti K."/>
            <person name="Salamov A."/>
            <person name="Andreopoulos B."/>
            <person name="Baker S."/>
            <person name="Barry K."/>
            <person name="Bills G."/>
            <person name="Bluhm B."/>
            <person name="Cannon C."/>
            <person name="Castanera R."/>
            <person name="Culley D."/>
            <person name="Daum C."/>
            <person name="Ezra D."/>
            <person name="Gonzalez J."/>
            <person name="Henrissat B."/>
            <person name="Kuo A."/>
            <person name="Liang C."/>
            <person name="Lipzen A."/>
            <person name="Lutzoni F."/>
            <person name="Magnuson J."/>
            <person name="Mondo S."/>
            <person name="Nolan M."/>
            <person name="Ohm R."/>
            <person name="Pangilinan J."/>
            <person name="Park H.-J."/>
            <person name="Ramirez L."/>
            <person name="Alfaro M."/>
            <person name="Sun H."/>
            <person name="Tritt A."/>
            <person name="Yoshinaga Y."/>
            <person name="Zwiers L.-H."/>
            <person name="Turgeon B."/>
            <person name="Goodwin S."/>
            <person name="Spatafora J."/>
            <person name="Crous P."/>
            <person name="Grigoriev I."/>
        </authorList>
    </citation>
    <scope>NUCLEOTIDE SEQUENCE [LARGE SCALE GENOMIC DNA]</scope>
    <source>
        <strain evidence="5">CECT 20119</strain>
    </source>
</reference>
<evidence type="ECO:0000256" key="2">
    <source>
        <dbReference type="SAM" id="MobiDB-lite"/>
    </source>
</evidence>
<dbReference type="InterPro" id="IPR000182">
    <property type="entry name" value="GNAT_dom"/>
</dbReference>
<dbReference type="Proteomes" id="UP000799538">
    <property type="component" value="Unassembled WGS sequence"/>
</dbReference>
<dbReference type="AlphaFoldDB" id="A0A6A6GMU1"/>
<feature type="domain" description="N-acetyltransferase" evidence="3">
    <location>
        <begin position="78"/>
        <end position="227"/>
    </location>
</feature>
<dbReference type="GO" id="GO:0008080">
    <property type="term" value="F:N-acetyltransferase activity"/>
    <property type="evidence" value="ECO:0007669"/>
    <property type="project" value="InterPro"/>
</dbReference>
<organism evidence="4 5">
    <name type="scientific">Elsinoe ampelina</name>
    <dbReference type="NCBI Taxonomy" id="302913"/>
    <lineage>
        <taxon>Eukaryota</taxon>
        <taxon>Fungi</taxon>
        <taxon>Dikarya</taxon>
        <taxon>Ascomycota</taxon>
        <taxon>Pezizomycotina</taxon>
        <taxon>Dothideomycetes</taxon>
        <taxon>Dothideomycetidae</taxon>
        <taxon>Myriangiales</taxon>
        <taxon>Elsinoaceae</taxon>
        <taxon>Elsinoe</taxon>
    </lineage>
</organism>
<feature type="non-terminal residue" evidence="4">
    <location>
        <position position="1"/>
    </location>
</feature>
<dbReference type="PANTHER" id="PTHR13947:SF37">
    <property type="entry name" value="LD18367P"/>
    <property type="match status" value="1"/>
</dbReference>
<dbReference type="InterPro" id="IPR016181">
    <property type="entry name" value="Acyl_CoA_acyltransferase"/>
</dbReference>
<name>A0A6A6GMU1_9PEZI</name>
<keyword evidence="5" id="KW-1185">Reference proteome</keyword>